<protein>
    <submittedName>
        <fullName evidence="2">Uncharacterized protein</fullName>
    </submittedName>
</protein>
<keyword evidence="3" id="KW-1185">Reference proteome</keyword>
<dbReference type="AlphaFoldDB" id="A0A9W8QFH0"/>
<comment type="caution">
    <text evidence="2">The sequence shown here is derived from an EMBL/GenBank/DDBJ whole genome shotgun (WGS) entry which is preliminary data.</text>
</comment>
<dbReference type="GeneID" id="80887676"/>
<dbReference type="EMBL" id="JAJHUN010000007">
    <property type="protein sequence ID" value="KAJ4155261.1"/>
    <property type="molecule type" value="Genomic_DNA"/>
</dbReference>
<evidence type="ECO:0000313" key="2">
    <source>
        <dbReference type="EMBL" id="KAJ4155261.1"/>
    </source>
</evidence>
<organism evidence="2 3">
    <name type="scientific">Akanthomyces muscarius</name>
    <name type="common">Entomopathogenic fungus</name>
    <name type="synonym">Lecanicillium muscarium</name>
    <dbReference type="NCBI Taxonomy" id="2231603"/>
    <lineage>
        <taxon>Eukaryota</taxon>
        <taxon>Fungi</taxon>
        <taxon>Dikarya</taxon>
        <taxon>Ascomycota</taxon>
        <taxon>Pezizomycotina</taxon>
        <taxon>Sordariomycetes</taxon>
        <taxon>Hypocreomycetidae</taxon>
        <taxon>Hypocreales</taxon>
        <taxon>Cordycipitaceae</taxon>
        <taxon>Akanthomyces</taxon>
    </lineage>
</organism>
<proteinExistence type="predicted"/>
<dbReference type="KEGG" id="amus:LMH87_000517"/>
<dbReference type="RefSeq" id="XP_056055385.1">
    <property type="nucleotide sequence ID" value="XM_056198436.1"/>
</dbReference>
<dbReference type="Proteomes" id="UP001144673">
    <property type="component" value="Chromosome 6"/>
</dbReference>
<reference evidence="2" key="1">
    <citation type="journal article" date="2023" name="Access Microbiol">
        <title>De-novo genome assembly for Akanthomyces muscarius, a biocontrol agent of insect agricultural pests.</title>
        <authorList>
            <person name="Erdos Z."/>
            <person name="Studholme D.J."/>
            <person name="Raymond B."/>
            <person name="Sharma M."/>
        </authorList>
    </citation>
    <scope>NUCLEOTIDE SEQUENCE</scope>
    <source>
        <strain evidence="2">Ve6</strain>
    </source>
</reference>
<sequence length="184" mass="20365">MKRVGESLGTDNVFRRRGATAERHHRHGDEESIQKGGELALVGVGSCSEYQANSSIQETTLLTCILTSLTTQSYRRASKQPTLLFTTLDEIFIITSHYSHFIKMTPIVRIAARRQFSMLQSLRAAGRAMESHPFERLPKTQKSAPADWAGDVKRFGTQLAMFVPGIGLLLGWPLLAAKGLDGHI</sequence>
<name>A0A9W8QFH0_AKAMU</name>
<evidence type="ECO:0000313" key="3">
    <source>
        <dbReference type="Proteomes" id="UP001144673"/>
    </source>
</evidence>
<feature type="region of interest" description="Disordered" evidence="1">
    <location>
        <begin position="1"/>
        <end position="32"/>
    </location>
</feature>
<evidence type="ECO:0000256" key="1">
    <source>
        <dbReference type="SAM" id="MobiDB-lite"/>
    </source>
</evidence>
<feature type="compositionally biased region" description="Basic and acidic residues" evidence="1">
    <location>
        <begin position="19"/>
        <end position="32"/>
    </location>
</feature>
<accession>A0A9W8QFH0</accession>
<gene>
    <name evidence="2" type="ORF">LMH87_000517</name>
</gene>